<reference evidence="1 2" key="1">
    <citation type="journal article" date="2019" name="Sci. Rep.">
        <title>Orb-weaving spider Araneus ventricosus genome elucidates the spidroin gene catalogue.</title>
        <authorList>
            <person name="Kono N."/>
            <person name="Nakamura H."/>
            <person name="Ohtoshi R."/>
            <person name="Moran D.A.P."/>
            <person name="Shinohara A."/>
            <person name="Yoshida Y."/>
            <person name="Fujiwara M."/>
            <person name="Mori M."/>
            <person name="Tomita M."/>
            <person name="Arakawa K."/>
        </authorList>
    </citation>
    <scope>NUCLEOTIDE SEQUENCE [LARGE SCALE GENOMIC DNA]</scope>
</reference>
<keyword evidence="2" id="KW-1185">Reference proteome</keyword>
<protein>
    <submittedName>
        <fullName evidence="1">Uncharacterized protein</fullName>
    </submittedName>
</protein>
<evidence type="ECO:0000313" key="1">
    <source>
        <dbReference type="EMBL" id="GBO33835.1"/>
    </source>
</evidence>
<organism evidence="1 2">
    <name type="scientific">Araneus ventricosus</name>
    <name type="common">Orbweaver spider</name>
    <name type="synonym">Epeira ventricosa</name>
    <dbReference type="NCBI Taxonomy" id="182803"/>
    <lineage>
        <taxon>Eukaryota</taxon>
        <taxon>Metazoa</taxon>
        <taxon>Ecdysozoa</taxon>
        <taxon>Arthropoda</taxon>
        <taxon>Chelicerata</taxon>
        <taxon>Arachnida</taxon>
        <taxon>Araneae</taxon>
        <taxon>Araneomorphae</taxon>
        <taxon>Entelegynae</taxon>
        <taxon>Araneoidea</taxon>
        <taxon>Araneidae</taxon>
        <taxon>Araneus</taxon>
    </lineage>
</organism>
<feature type="non-terminal residue" evidence="1">
    <location>
        <position position="58"/>
    </location>
</feature>
<proteinExistence type="predicted"/>
<accession>A0A4Y2W8R5</accession>
<gene>
    <name evidence="1" type="ORF">AVEN_206093_1</name>
</gene>
<dbReference type="Proteomes" id="UP000499080">
    <property type="component" value="Unassembled WGS sequence"/>
</dbReference>
<sequence length="58" mass="6281">MLGDPMTYPFAISTASVVGTLEWNIEKKENSKGYLSPSIRTSITAFPANVFSISVTIV</sequence>
<name>A0A4Y2W8R5_ARAVE</name>
<evidence type="ECO:0000313" key="2">
    <source>
        <dbReference type="Proteomes" id="UP000499080"/>
    </source>
</evidence>
<comment type="caution">
    <text evidence="1">The sequence shown here is derived from an EMBL/GenBank/DDBJ whole genome shotgun (WGS) entry which is preliminary data.</text>
</comment>
<dbReference type="EMBL" id="BGPR01057534">
    <property type="protein sequence ID" value="GBO33835.1"/>
    <property type="molecule type" value="Genomic_DNA"/>
</dbReference>
<dbReference type="AlphaFoldDB" id="A0A4Y2W8R5"/>